<evidence type="ECO:0000256" key="1">
    <source>
        <dbReference type="ARBA" id="ARBA00010641"/>
    </source>
</evidence>
<dbReference type="InterPro" id="IPR013324">
    <property type="entry name" value="RNA_pol_sigma_r3/r4-like"/>
</dbReference>
<dbReference type="InterPro" id="IPR013325">
    <property type="entry name" value="RNA_pol_sigma_r2"/>
</dbReference>
<dbReference type="Pfam" id="PF04542">
    <property type="entry name" value="Sigma70_r2"/>
    <property type="match status" value="1"/>
</dbReference>
<dbReference type="InterPro" id="IPR036388">
    <property type="entry name" value="WH-like_DNA-bd_sf"/>
</dbReference>
<dbReference type="Proteomes" id="UP000268829">
    <property type="component" value="Unassembled WGS sequence"/>
</dbReference>
<keyword evidence="3" id="KW-0731">Sigma factor</keyword>
<keyword evidence="4" id="KW-0238">DNA-binding</keyword>
<evidence type="ECO:0000256" key="4">
    <source>
        <dbReference type="ARBA" id="ARBA00023125"/>
    </source>
</evidence>
<dbReference type="Gene3D" id="1.10.1740.10">
    <property type="match status" value="1"/>
</dbReference>
<dbReference type="OrthoDB" id="2732687at2"/>
<dbReference type="EMBL" id="RHHS01000014">
    <property type="protein sequence ID" value="RNB59175.1"/>
    <property type="molecule type" value="Genomic_DNA"/>
</dbReference>
<evidence type="ECO:0000256" key="2">
    <source>
        <dbReference type="ARBA" id="ARBA00023015"/>
    </source>
</evidence>
<dbReference type="SUPFAM" id="SSF88659">
    <property type="entry name" value="Sigma3 and sigma4 domains of RNA polymerase sigma factors"/>
    <property type="match status" value="1"/>
</dbReference>
<dbReference type="NCBIfam" id="TIGR02937">
    <property type="entry name" value="sigma70-ECF"/>
    <property type="match status" value="1"/>
</dbReference>
<dbReference type="PANTHER" id="PTHR43133">
    <property type="entry name" value="RNA POLYMERASE ECF-TYPE SIGMA FACTO"/>
    <property type="match status" value="1"/>
</dbReference>
<dbReference type="InterPro" id="IPR039425">
    <property type="entry name" value="RNA_pol_sigma-70-like"/>
</dbReference>
<gene>
    <name evidence="7" type="ORF">EDM57_05320</name>
</gene>
<protein>
    <submittedName>
        <fullName evidence="7">Sigma-70 family RNA polymerase sigma factor</fullName>
    </submittedName>
</protein>
<organism evidence="7 8">
    <name type="scientific">Brevibacillus gelatini</name>
    <dbReference type="NCBI Taxonomy" id="1655277"/>
    <lineage>
        <taxon>Bacteria</taxon>
        <taxon>Bacillati</taxon>
        <taxon>Bacillota</taxon>
        <taxon>Bacilli</taxon>
        <taxon>Bacillales</taxon>
        <taxon>Paenibacillaceae</taxon>
        <taxon>Brevibacillus</taxon>
    </lineage>
</organism>
<dbReference type="PANTHER" id="PTHR43133:SF8">
    <property type="entry name" value="RNA POLYMERASE SIGMA FACTOR HI_1459-RELATED"/>
    <property type="match status" value="1"/>
</dbReference>
<reference evidence="7 8" key="1">
    <citation type="submission" date="2018-10" db="EMBL/GenBank/DDBJ databases">
        <title>Phylogenomics of Brevibacillus.</title>
        <authorList>
            <person name="Dunlap C."/>
        </authorList>
    </citation>
    <scope>NUCLEOTIDE SEQUENCE [LARGE SCALE GENOMIC DNA]</scope>
    <source>
        <strain evidence="7 8">DSM 100115</strain>
    </source>
</reference>
<feature type="domain" description="RNA polymerase sigma-70 region 2" evidence="6">
    <location>
        <begin position="24"/>
        <end position="91"/>
    </location>
</feature>
<dbReference type="RefSeq" id="WP_122903732.1">
    <property type="nucleotide sequence ID" value="NZ_CP154342.1"/>
</dbReference>
<keyword evidence="2" id="KW-0805">Transcription regulation</keyword>
<keyword evidence="5" id="KW-0804">Transcription</keyword>
<dbReference type="AlphaFoldDB" id="A0A3M8B8L1"/>
<evidence type="ECO:0000259" key="6">
    <source>
        <dbReference type="Pfam" id="PF04542"/>
    </source>
</evidence>
<accession>A0A3M8B8L1</accession>
<evidence type="ECO:0000256" key="3">
    <source>
        <dbReference type="ARBA" id="ARBA00023082"/>
    </source>
</evidence>
<comment type="similarity">
    <text evidence="1">Belongs to the sigma-70 factor family. ECF subfamily.</text>
</comment>
<dbReference type="GO" id="GO:0006352">
    <property type="term" value="P:DNA-templated transcription initiation"/>
    <property type="evidence" value="ECO:0007669"/>
    <property type="project" value="InterPro"/>
</dbReference>
<comment type="caution">
    <text evidence="7">The sequence shown here is derived from an EMBL/GenBank/DDBJ whole genome shotgun (WGS) entry which is preliminary data.</text>
</comment>
<dbReference type="GO" id="GO:0003677">
    <property type="term" value="F:DNA binding"/>
    <property type="evidence" value="ECO:0007669"/>
    <property type="project" value="UniProtKB-KW"/>
</dbReference>
<sequence length="198" mass="23844">MEHETPEHIVRSILDGEIEKFELLVRRFQTPIFRYCYHMLGHREEAEDTSQEVFWKAYCHLSKYKQEVPFTAWLYKIAYHSCLDVLRKRKRSKLLPFLFQNEKQASNVEQHIEDVYFSESVYLALSRLSLEERTLLILRGVEEKTFEEISIIVNKKSASLRKKYERTVAKFRLNYAKVEGREEKDAKEKCRPKFERTI</sequence>
<dbReference type="InterPro" id="IPR007627">
    <property type="entry name" value="RNA_pol_sigma70_r2"/>
</dbReference>
<name>A0A3M8B8L1_9BACL</name>
<proteinExistence type="inferred from homology"/>
<evidence type="ECO:0000256" key="5">
    <source>
        <dbReference type="ARBA" id="ARBA00023163"/>
    </source>
</evidence>
<dbReference type="SUPFAM" id="SSF88946">
    <property type="entry name" value="Sigma2 domain of RNA polymerase sigma factors"/>
    <property type="match status" value="1"/>
</dbReference>
<evidence type="ECO:0000313" key="8">
    <source>
        <dbReference type="Proteomes" id="UP000268829"/>
    </source>
</evidence>
<evidence type="ECO:0000313" key="7">
    <source>
        <dbReference type="EMBL" id="RNB59175.1"/>
    </source>
</evidence>
<keyword evidence="8" id="KW-1185">Reference proteome</keyword>
<dbReference type="Gene3D" id="1.10.10.10">
    <property type="entry name" value="Winged helix-like DNA-binding domain superfamily/Winged helix DNA-binding domain"/>
    <property type="match status" value="1"/>
</dbReference>
<dbReference type="GO" id="GO:0016987">
    <property type="term" value="F:sigma factor activity"/>
    <property type="evidence" value="ECO:0007669"/>
    <property type="project" value="UniProtKB-KW"/>
</dbReference>
<dbReference type="InterPro" id="IPR014284">
    <property type="entry name" value="RNA_pol_sigma-70_dom"/>
</dbReference>